<evidence type="ECO:0000313" key="1">
    <source>
        <dbReference type="EMBL" id="KIO15352.1"/>
    </source>
</evidence>
<protein>
    <submittedName>
        <fullName evidence="1">Uncharacterized protein</fullName>
    </submittedName>
</protein>
<organism evidence="1 2">
    <name type="scientific">Tulasnella calospora MUT 4182</name>
    <dbReference type="NCBI Taxonomy" id="1051891"/>
    <lineage>
        <taxon>Eukaryota</taxon>
        <taxon>Fungi</taxon>
        <taxon>Dikarya</taxon>
        <taxon>Basidiomycota</taxon>
        <taxon>Agaricomycotina</taxon>
        <taxon>Agaricomycetes</taxon>
        <taxon>Cantharellales</taxon>
        <taxon>Tulasnellaceae</taxon>
        <taxon>Tulasnella</taxon>
    </lineage>
</organism>
<dbReference type="Proteomes" id="UP000054248">
    <property type="component" value="Unassembled WGS sequence"/>
</dbReference>
<sequence>MEKGKGEGLEQRAEQVYSAMSASQRIYSAVDAGMATFPNDTRASFFGLGVIETPLIHAVHDHIKARAGFHSRSVCIEHHGVAESLTAEDLSNPDPNTSASNV</sequence>
<proteinExistence type="predicted"/>
<dbReference type="EMBL" id="KN824183">
    <property type="protein sequence ID" value="KIO15352.1"/>
    <property type="molecule type" value="Genomic_DNA"/>
</dbReference>
<dbReference type="HOGENOM" id="CLU_2279500_0_0_1"/>
<gene>
    <name evidence="1" type="ORF">M407DRAFT_35096</name>
</gene>
<dbReference type="AlphaFoldDB" id="A0A0C3L0X1"/>
<accession>A0A0C3L0X1</accession>
<reference evidence="1 2" key="1">
    <citation type="submission" date="2014-04" db="EMBL/GenBank/DDBJ databases">
        <authorList>
            <consortium name="DOE Joint Genome Institute"/>
            <person name="Kuo A."/>
            <person name="Girlanda M."/>
            <person name="Perotto S."/>
            <person name="Kohler A."/>
            <person name="Nagy L.G."/>
            <person name="Floudas D."/>
            <person name="Copeland A."/>
            <person name="Barry K.W."/>
            <person name="Cichocki N."/>
            <person name="Veneault-Fourrey C."/>
            <person name="LaButti K."/>
            <person name="Lindquist E.A."/>
            <person name="Lipzen A."/>
            <person name="Lundell T."/>
            <person name="Morin E."/>
            <person name="Murat C."/>
            <person name="Sun H."/>
            <person name="Tunlid A."/>
            <person name="Henrissat B."/>
            <person name="Grigoriev I.V."/>
            <person name="Hibbett D.S."/>
            <person name="Martin F."/>
            <person name="Nordberg H.P."/>
            <person name="Cantor M.N."/>
            <person name="Hua S.X."/>
        </authorList>
    </citation>
    <scope>NUCLEOTIDE SEQUENCE [LARGE SCALE GENOMIC DNA]</scope>
    <source>
        <strain evidence="1 2">MUT 4182</strain>
    </source>
</reference>
<evidence type="ECO:0000313" key="2">
    <source>
        <dbReference type="Proteomes" id="UP000054248"/>
    </source>
</evidence>
<keyword evidence="2" id="KW-1185">Reference proteome</keyword>
<name>A0A0C3L0X1_9AGAM</name>
<reference evidence="2" key="2">
    <citation type="submission" date="2015-01" db="EMBL/GenBank/DDBJ databases">
        <title>Evolutionary Origins and Diversification of the Mycorrhizal Mutualists.</title>
        <authorList>
            <consortium name="DOE Joint Genome Institute"/>
            <consortium name="Mycorrhizal Genomics Consortium"/>
            <person name="Kohler A."/>
            <person name="Kuo A."/>
            <person name="Nagy L.G."/>
            <person name="Floudas D."/>
            <person name="Copeland A."/>
            <person name="Barry K.W."/>
            <person name="Cichocki N."/>
            <person name="Veneault-Fourrey C."/>
            <person name="LaButti K."/>
            <person name="Lindquist E.A."/>
            <person name="Lipzen A."/>
            <person name="Lundell T."/>
            <person name="Morin E."/>
            <person name="Murat C."/>
            <person name="Riley R."/>
            <person name="Ohm R."/>
            <person name="Sun H."/>
            <person name="Tunlid A."/>
            <person name="Henrissat B."/>
            <person name="Grigoriev I.V."/>
            <person name="Hibbett D.S."/>
            <person name="Martin F."/>
        </authorList>
    </citation>
    <scope>NUCLEOTIDE SEQUENCE [LARGE SCALE GENOMIC DNA]</scope>
    <source>
        <strain evidence="2">MUT 4182</strain>
    </source>
</reference>